<dbReference type="EMBL" id="CM017875">
    <property type="protein sequence ID" value="KAG1338478.1"/>
    <property type="molecule type" value="Genomic_DNA"/>
</dbReference>
<evidence type="ECO:0000313" key="2">
    <source>
        <dbReference type="EMBL" id="KAG1338478.1"/>
    </source>
</evidence>
<accession>A0A8K0N095</accession>
<keyword evidence="1" id="KW-1133">Transmembrane helix</keyword>
<dbReference type="GO" id="GO:0008237">
    <property type="term" value="F:metallopeptidase activity"/>
    <property type="evidence" value="ECO:0007669"/>
    <property type="project" value="UniProtKB-KW"/>
</dbReference>
<sequence length="71" mass="8002">MDSSALLLTIGDSRHIIVVVSNELNLIDILSMNGIDIFVFEDDSGNGFFAFINNFLFPFLTFVSFFLFCRA</sequence>
<keyword evidence="2" id="KW-0645">Protease</keyword>
<reference evidence="2" key="2">
    <citation type="submission" date="2019-07" db="EMBL/GenBank/DDBJ databases">
        <authorList>
            <person name="Yang Y."/>
            <person name="Bocs S."/>
            <person name="Baudouin L."/>
        </authorList>
    </citation>
    <scope>NUCLEOTIDE SEQUENCE</scope>
    <source>
        <tissue evidence="2">Spear leaf of Hainan Tall coconut</tissue>
    </source>
</reference>
<protein>
    <submittedName>
        <fullName evidence="2">Putative ATP-dependent zinc metalloprotease FTSH, chloroplastic</fullName>
    </submittedName>
</protein>
<organism evidence="2 3">
    <name type="scientific">Cocos nucifera</name>
    <name type="common">Coconut palm</name>
    <dbReference type="NCBI Taxonomy" id="13894"/>
    <lineage>
        <taxon>Eukaryota</taxon>
        <taxon>Viridiplantae</taxon>
        <taxon>Streptophyta</taxon>
        <taxon>Embryophyta</taxon>
        <taxon>Tracheophyta</taxon>
        <taxon>Spermatophyta</taxon>
        <taxon>Magnoliopsida</taxon>
        <taxon>Liliopsida</taxon>
        <taxon>Arecaceae</taxon>
        <taxon>Arecoideae</taxon>
        <taxon>Cocoseae</taxon>
        <taxon>Attaleinae</taxon>
        <taxon>Cocos</taxon>
    </lineage>
</organism>
<keyword evidence="2" id="KW-0378">Hydrolase</keyword>
<comment type="caution">
    <text evidence="2">The sequence shown here is derived from an EMBL/GenBank/DDBJ whole genome shotgun (WGS) entry which is preliminary data.</text>
</comment>
<keyword evidence="1" id="KW-0472">Membrane</keyword>
<evidence type="ECO:0000313" key="3">
    <source>
        <dbReference type="Proteomes" id="UP000797356"/>
    </source>
</evidence>
<keyword evidence="1" id="KW-0812">Transmembrane</keyword>
<feature type="transmembrane region" description="Helical" evidence="1">
    <location>
        <begin position="48"/>
        <end position="69"/>
    </location>
</feature>
<evidence type="ECO:0000256" key="1">
    <source>
        <dbReference type="SAM" id="Phobius"/>
    </source>
</evidence>
<dbReference type="AlphaFoldDB" id="A0A8K0N095"/>
<proteinExistence type="predicted"/>
<name>A0A8K0N095_COCNU</name>
<keyword evidence="2" id="KW-0482">Metalloprotease</keyword>
<keyword evidence="3" id="KW-1185">Reference proteome</keyword>
<gene>
    <name evidence="2" type="ORF">COCNU_04G007840</name>
</gene>
<reference evidence="2" key="1">
    <citation type="journal article" date="2017" name="Gigascience">
        <title>The genome draft of coconut (Cocos nucifera).</title>
        <authorList>
            <person name="Xiao Y."/>
            <person name="Xu P."/>
            <person name="Fan H."/>
            <person name="Baudouin L."/>
            <person name="Xia W."/>
            <person name="Bocs S."/>
            <person name="Xu J."/>
            <person name="Li Q."/>
            <person name="Guo A."/>
            <person name="Zhou L."/>
            <person name="Li J."/>
            <person name="Wu Y."/>
            <person name="Ma Z."/>
            <person name="Armero A."/>
            <person name="Issali A.E."/>
            <person name="Liu N."/>
            <person name="Peng M."/>
            <person name="Yang Y."/>
        </authorList>
    </citation>
    <scope>NUCLEOTIDE SEQUENCE</scope>
    <source>
        <tissue evidence="2">Spear leaf of Hainan Tall coconut</tissue>
    </source>
</reference>
<dbReference type="Proteomes" id="UP000797356">
    <property type="component" value="Chromosome 4"/>
</dbReference>